<dbReference type="Proteomes" id="UP000033945">
    <property type="component" value="Unassembled WGS sequence"/>
</dbReference>
<evidence type="ECO:0000313" key="1">
    <source>
        <dbReference type="EMBL" id="KKT63857.1"/>
    </source>
</evidence>
<organism evidence="1 2">
    <name type="scientific">Candidatus Giovannonibacteria bacterium GW2011_GWA2_44_26</name>
    <dbReference type="NCBI Taxonomy" id="1618648"/>
    <lineage>
        <taxon>Bacteria</taxon>
        <taxon>Candidatus Giovannoniibacteriota</taxon>
    </lineage>
</organism>
<evidence type="ECO:0000313" key="2">
    <source>
        <dbReference type="Proteomes" id="UP000033945"/>
    </source>
</evidence>
<dbReference type="AlphaFoldDB" id="A0A0G1L5H2"/>
<proteinExistence type="predicted"/>
<name>A0A0G1L5H2_9BACT</name>
<dbReference type="EMBL" id="LCIT01000001">
    <property type="protein sequence ID" value="KKT63857.1"/>
    <property type="molecule type" value="Genomic_DNA"/>
</dbReference>
<sequence length="73" mass="8206">MRKMIGRVVEGQVRNHLAEGRKTDGENTPLLVESFFSRRNPGTLILKTESGQAIFLSRTHDGSFFVEIGDNED</sequence>
<gene>
    <name evidence="1" type="ORF">UW55_C0001G0150</name>
</gene>
<comment type="caution">
    <text evidence="1">The sequence shown here is derived from an EMBL/GenBank/DDBJ whole genome shotgun (WGS) entry which is preliminary data.</text>
</comment>
<accession>A0A0G1L5H2</accession>
<protein>
    <submittedName>
        <fullName evidence="1">Uncharacterized protein</fullName>
    </submittedName>
</protein>
<reference evidence="1 2" key="1">
    <citation type="journal article" date="2015" name="Nature">
        <title>rRNA introns, odd ribosomes, and small enigmatic genomes across a large radiation of phyla.</title>
        <authorList>
            <person name="Brown C.T."/>
            <person name="Hug L.A."/>
            <person name="Thomas B.C."/>
            <person name="Sharon I."/>
            <person name="Castelle C.J."/>
            <person name="Singh A."/>
            <person name="Wilkins M.J."/>
            <person name="Williams K.H."/>
            <person name="Banfield J.F."/>
        </authorList>
    </citation>
    <scope>NUCLEOTIDE SEQUENCE [LARGE SCALE GENOMIC DNA]</scope>
</reference>